<keyword evidence="2" id="KW-1185">Reference proteome</keyword>
<feature type="non-terminal residue" evidence="1">
    <location>
        <position position="55"/>
    </location>
</feature>
<evidence type="ECO:0000313" key="1">
    <source>
        <dbReference type="EMBL" id="CAG8837347.1"/>
    </source>
</evidence>
<evidence type="ECO:0000313" key="2">
    <source>
        <dbReference type="Proteomes" id="UP000789901"/>
    </source>
</evidence>
<sequence>SGCKAKEGQRSSYNFFKPINNQLGSNNEKMNSSDIYNNMDNYNLLQIDETDEIEE</sequence>
<gene>
    <name evidence="1" type="ORF">GMARGA_LOCUS33451</name>
</gene>
<dbReference type="Proteomes" id="UP000789901">
    <property type="component" value="Unassembled WGS sequence"/>
</dbReference>
<protein>
    <submittedName>
        <fullName evidence="1">39737_t:CDS:1</fullName>
    </submittedName>
</protein>
<dbReference type="EMBL" id="CAJVQB010055658">
    <property type="protein sequence ID" value="CAG8837347.1"/>
    <property type="molecule type" value="Genomic_DNA"/>
</dbReference>
<feature type="non-terminal residue" evidence="1">
    <location>
        <position position="1"/>
    </location>
</feature>
<accession>A0ABN7WPV2</accession>
<comment type="caution">
    <text evidence="1">The sequence shown here is derived from an EMBL/GenBank/DDBJ whole genome shotgun (WGS) entry which is preliminary data.</text>
</comment>
<reference evidence="1 2" key="1">
    <citation type="submission" date="2021-06" db="EMBL/GenBank/DDBJ databases">
        <authorList>
            <person name="Kallberg Y."/>
            <person name="Tangrot J."/>
            <person name="Rosling A."/>
        </authorList>
    </citation>
    <scope>NUCLEOTIDE SEQUENCE [LARGE SCALE GENOMIC DNA]</scope>
    <source>
        <strain evidence="1 2">120-4 pot B 10/14</strain>
    </source>
</reference>
<organism evidence="1 2">
    <name type="scientific">Gigaspora margarita</name>
    <dbReference type="NCBI Taxonomy" id="4874"/>
    <lineage>
        <taxon>Eukaryota</taxon>
        <taxon>Fungi</taxon>
        <taxon>Fungi incertae sedis</taxon>
        <taxon>Mucoromycota</taxon>
        <taxon>Glomeromycotina</taxon>
        <taxon>Glomeromycetes</taxon>
        <taxon>Diversisporales</taxon>
        <taxon>Gigasporaceae</taxon>
        <taxon>Gigaspora</taxon>
    </lineage>
</organism>
<name>A0ABN7WPV2_GIGMA</name>
<proteinExistence type="predicted"/>